<dbReference type="GO" id="GO:0007166">
    <property type="term" value="P:cell surface receptor signaling pathway"/>
    <property type="evidence" value="ECO:0007669"/>
    <property type="project" value="InterPro"/>
</dbReference>
<dbReference type="GO" id="GO:0004930">
    <property type="term" value="F:G protein-coupled receptor activity"/>
    <property type="evidence" value="ECO:0007669"/>
    <property type="project" value="InterPro"/>
</dbReference>
<keyword evidence="4 6" id="KW-0472">Membrane</keyword>
<feature type="domain" description="G-protein coupled receptors family 2 profile 2" evidence="8">
    <location>
        <begin position="416"/>
        <end position="670"/>
    </location>
</feature>
<feature type="domain" description="GAIN-B" evidence="7">
    <location>
        <begin position="256"/>
        <end position="405"/>
    </location>
</feature>
<dbReference type="PRINTS" id="PR00249">
    <property type="entry name" value="GPCRSECRETIN"/>
</dbReference>
<accession>A0AAV6G832</accession>
<gene>
    <name evidence="9" type="ORF">AALO_G00203540</name>
</gene>
<dbReference type="Proteomes" id="UP000823561">
    <property type="component" value="Chromosome 15"/>
</dbReference>
<dbReference type="GO" id="GO:0007189">
    <property type="term" value="P:adenylate cyclase-activating G protein-coupled receptor signaling pathway"/>
    <property type="evidence" value="ECO:0007669"/>
    <property type="project" value="TreeGrafter"/>
</dbReference>
<dbReference type="Pfam" id="PF00002">
    <property type="entry name" value="7tm_2"/>
    <property type="match status" value="1"/>
</dbReference>
<sequence>MNGQCPYLVMLAYYMYWASICFWLGKHAVLSDCPRTAFYIRPGEVRINISTDFITLQNSSGSSDLYTCQVTTGIGFYTDTYILIARLKNRPCPARKSVVFSFTSPILAEGVYSNSKLSNLTDCAINMTQPSNDACNPYPLKECVHNWDFKYYKESNTVGVFFPVNGGGPLTSTSEVITALHNNCNCTVIQYLLEHSSTVNLDKVYRDCILGFKDKLKDCRSLQLLERDIRNMTTGPHQTTILSLISAIVTSADNLTNFFISLPSGDRRQSTSLDDDVTMEVPPEALDQIKINSGGGLNMGAFWFKEDSLFPVEQVNLSLLRSRVVALDLGQDISGLENLVKLTFSLQNTTLVNTAPQCVFWDVKDEATAIWNSSGCNTTNVKGKVICSCNHLSFFAVLLTPLGVVKPLSAASVYTLTILSRVGCSVSLAFLVLTVLTHAFYQRGPTENSLWIHLHVSVSLLLLNLTFLINDFLTALRIPAVCIAMAALTHYAELSMLTWVAIEGLHLYLLFIRVFNIHIRRYLLKLGLLGWGLPAVPVAVIVGLDLYGESKIENEEGGSTSVCFVKKDNLIPQILTYCYFLLVLLFNVTMFSVVLNQLLKARLHSPIPQDKGLNWGMVLSLLALSWMLGISWGVMTFSAIAPLQEISFYIFCTLNGLHGFFLFLRYCSLLRKEKLASSSISAAASAPQSSKSN</sequence>
<name>A0AAV6G832_9TELE</name>
<protein>
    <submittedName>
        <fullName evidence="9">Uncharacterized protein</fullName>
    </submittedName>
</protein>
<feature type="transmembrane region" description="Helical" evidence="6">
    <location>
        <begin position="615"/>
        <end position="640"/>
    </location>
</feature>
<feature type="transmembrane region" description="Helical" evidence="6">
    <location>
        <begin position="7"/>
        <end position="25"/>
    </location>
</feature>
<dbReference type="InterPro" id="IPR057244">
    <property type="entry name" value="GAIN_B"/>
</dbReference>
<evidence type="ECO:0000259" key="7">
    <source>
        <dbReference type="PROSITE" id="PS50221"/>
    </source>
</evidence>
<evidence type="ECO:0000313" key="10">
    <source>
        <dbReference type="Proteomes" id="UP000823561"/>
    </source>
</evidence>
<dbReference type="Pfam" id="PF01825">
    <property type="entry name" value="GPS"/>
    <property type="match status" value="1"/>
</dbReference>
<reference evidence="9" key="1">
    <citation type="submission" date="2020-10" db="EMBL/GenBank/DDBJ databases">
        <title>Chromosome-scale genome assembly of the Allis shad, Alosa alosa.</title>
        <authorList>
            <person name="Margot Z."/>
            <person name="Christophe K."/>
            <person name="Cabau C."/>
            <person name="Louis A."/>
            <person name="Berthelot C."/>
            <person name="Parey E."/>
            <person name="Roest Crollius H."/>
            <person name="Montfort J."/>
            <person name="Robinson-Rechavi M."/>
            <person name="Bucao C."/>
            <person name="Bouchez O."/>
            <person name="Gislard M."/>
            <person name="Lluch J."/>
            <person name="Milhes M."/>
            <person name="Lampietro C."/>
            <person name="Lopez Roques C."/>
            <person name="Donnadieu C."/>
            <person name="Braasch I."/>
            <person name="Desvignes T."/>
            <person name="Postlethwait J."/>
            <person name="Bobe J."/>
            <person name="Guiguen Y."/>
        </authorList>
    </citation>
    <scope>NUCLEOTIDE SEQUENCE</scope>
    <source>
        <strain evidence="9">M-15738</strain>
        <tissue evidence="9">Blood</tissue>
    </source>
</reference>
<evidence type="ECO:0000256" key="3">
    <source>
        <dbReference type="ARBA" id="ARBA00022989"/>
    </source>
</evidence>
<dbReference type="EMBL" id="JADWDJ010000015">
    <property type="protein sequence ID" value="KAG5269572.1"/>
    <property type="molecule type" value="Genomic_DNA"/>
</dbReference>
<proteinExistence type="predicted"/>
<dbReference type="InterPro" id="IPR017981">
    <property type="entry name" value="GPCR_2-like_7TM"/>
</dbReference>
<feature type="transmembrane region" description="Helical" evidence="6">
    <location>
        <begin position="476"/>
        <end position="492"/>
    </location>
</feature>
<dbReference type="InterPro" id="IPR000203">
    <property type="entry name" value="GPS"/>
</dbReference>
<dbReference type="SMART" id="SM00303">
    <property type="entry name" value="GPS"/>
    <property type="match status" value="1"/>
</dbReference>
<dbReference type="InterPro" id="IPR000832">
    <property type="entry name" value="GPCR_2_secretin-like"/>
</dbReference>
<feature type="transmembrane region" description="Helical" evidence="6">
    <location>
        <begin position="522"/>
        <end position="544"/>
    </location>
</feature>
<dbReference type="PROSITE" id="PS50221">
    <property type="entry name" value="GAIN_B"/>
    <property type="match status" value="1"/>
</dbReference>
<dbReference type="GO" id="GO:0005886">
    <property type="term" value="C:plasma membrane"/>
    <property type="evidence" value="ECO:0007669"/>
    <property type="project" value="TreeGrafter"/>
</dbReference>
<feature type="transmembrane region" description="Helical" evidence="6">
    <location>
        <begin position="450"/>
        <end position="469"/>
    </location>
</feature>
<dbReference type="PANTHER" id="PTHR12011">
    <property type="entry name" value="ADHESION G-PROTEIN COUPLED RECEPTOR"/>
    <property type="match status" value="1"/>
</dbReference>
<comment type="subcellular location">
    <subcellularLocation>
        <location evidence="1">Membrane</location>
        <topology evidence="1">Multi-pass membrane protein</topology>
    </subcellularLocation>
</comment>
<dbReference type="Gene3D" id="1.20.1070.10">
    <property type="entry name" value="Rhodopsin 7-helix transmembrane proteins"/>
    <property type="match status" value="1"/>
</dbReference>
<feature type="transmembrane region" description="Helical" evidence="6">
    <location>
        <begin position="392"/>
        <end position="414"/>
    </location>
</feature>
<evidence type="ECO:0000256" key="6">
    <source>
        <dbReference type="SAM" id="Phobius"/>
    </source>
</evidence>
<evidence type="ECO:0000256" key="1">
    <source>
        <dbReference type="ARBA" id="ARBA00004141"/>
    </source>
</evidence>
<feature type="transmembrane region" description="Helical" evidence="6">
    <location>
        <begin position="498"/>
        <end position="515"/>
    </location>
</feature>
<evidence type="ECO:0000256" key="4">
    <source>
        <dbReference type="ARBA" id="ARBA00023136"/>
    </source>
</evidence>
<feature type="transmembrane region" description="Helical" evidence="6">
    <location>
        <begin position="646"/>
        <end position="664"/>
    </location>
</feature>
<evidence type="ECO:0000256" key="2">
    <source>
        <dbReference type="ARBA" id="ARBA00022692"/>
    </source>
</evidence>
<dbReference type="AlphaFoldDB" id="A0AAV6G832"/>
<evidence type="ECO:0000256" key="5">
    <source>
        <dbReference type="ARBA" id="ARBA00023157"/>
    </source>
</evidence>
<feature type="transmembrane region" description="Helical" evidence="6">
    <location>
        <begin position="426"/>
        <end position="444"/>
    </location>
</feature>
<dbReference type="InterPro" id="IPR046338">
    <property type="entry name" value="GAIN_dom_sf"/>
</dbReference>
<comment type="caution">
    <text evidence="9">The sequence shown here is derived from an EMBL/GenBank/DDBJ whole genome shotgun (WGS) entry which is preliminary data.</text>
</comment>
<keyword evidence="3 6" id="KW-1133">Transmembrane helix</keyword>
<organism evidence="9 10">
    <name type="scientific">Alosa alosa</name>
    <name type="common">allis shad</name>
    <dbReference type="NCBI Taxonomy" id="278164"/>
    <lineage>
        <taxon>Eukaryota</taxon>
        <taxon>Metazoa</taxon>
        <taxon>Chordata</taxon>
        <taxon>Craniata</taxon>
        <taxon>Vertebrata</taxon>
        <taxon>Euteleostomi</taxon>
        <taxon>Actinopterygii</taxon>
        <taxon>Neopterygii</taxon>
        <taxon>Teleostei</taxon>
        <taxon>Clupei</taxon>
        <taxon>Clupeiformes</taxon>
        <taxon>Clupeoidei</taxon>
        <taxon>Clupeidae</taxon>
        <taxon>Alosa</taxon>
    </lineage>
</organism>
<keyword evidence="10" id="KW-1185">Reference proteome</keyword>
<dbReference type="PANTHER" id="PTHR12011:SF347">
    <property type="entry name" value="FI21270P1-RELATED"/>
    <property type="match status" value="1"/>
</dbReference>
<dbReference type="PROSITE" id="PS50261">
    <property type="entry name" value="G_PROTEIN_RECEP_F2_4"/>
    <property type="match status" value="1"/>
</dbReference>
<evidence type="ECO:0000313" key="9">
    <source>
        <dbReference type="EMBL" id="KAG5269572.1"/>
    </source>
</evidence>
<keyword evidence="2 6" id="KW-0812">Transmembrane</keyword>
<dbReference type="Gene3D" id="2.60.220.50">
    <property type="match status" value="1"/>
</dbReference>
<feature type="transmembrane region" description="Helical" evidence="6">
    <location>
        <begin position="574"/>
        <end position="595"/>
    </location>
</feature>
<evidence type="ECO:0000259" key="8">
    <source>
        <dbReference type="PROSITE" id="PS50261"/>
    </source>
</evidence>
<keyword evidence="5" id="KW-1015">Disulfide bond</keyword>